<comment type="similarity">
    <text evidence="9">Belongs to the SKINT family.</text>
</comment>
<dbReference type="AlphaFoldDB" id="A0A669B9L1"/>
<feature type="compositionally biased region" description="Basic and acidic residues" evidence="10">
    <location>
        <begin position="440"/>
        <end position="455"/>
    </location>
</feature>
<reference evidence="14" key="1">
    <citation type="submission" date="2012-01" db="EMBL/GenBank/DDBJ databases">
        <title>The Genome Sequence of Oreochromis niloticus (Nile Tilapia).</title>
        <authorList>
            <consortium name="Broad Institute Genome Assembly Team"/>
            <consortium name="Broad Institute Sequencing Platform"/>
            <person name="Di Palma F."/>
            <person name="Johnson J."/>
            <person name="Lander E.S."/>
            <person name="Lindblad-Toh K."/>
        </authorList>
    </citation>
    <scope>NUCLEOTIDE SEQUENCE [LARGE SCALE GENOMIC DNA]</scope>
</reference>
<dbReference type="InterPro" id="IPR053896">
    <property type="entry name" value="BTN3A2-like_Ig-C"/>
</dbReference>
<feature type="compositionally biased region" description="Polar residues" evidence="10">
    <location>
        <begin position="469"/>
        <end position="487"/>
    </location>
</feature>
<name>A0A669B9L1_ORENI</name>
<dbReference type="Ensembl" id="ENSONIT00000092264.1">
    <property type="protein sequence ID" value="ENSONIP00000032141.1"/>
    <property type="gene ID" value="ENSONIG00000037632.1"/>
</dbReference>
<dbReference type="Gene3D" id="2.60.40.10">
    <property type="entry name" value="Immunoglobulins"/>
    <property type="match status" value="2"/>
</dbReference>
<dbReference type="GO" id="GO:0042110">
    <property type="term" value="P:T cell activation"/>
    <property type="evidence" value="ECO:0007669"/>
    <property type="project" value="UniProtKB-ARBA"/>
</dbReference>
<feature type="region of interest" description="Disordered" evidence="10">
    <location>
        <begin position="275"/>
        <end position="824"/>
    </location>
</feature>
<feature type="compositionally biased region" description="Polar residues" evidence="10">
    <location>
        <begin position="424"/>
        <end position="438"/>
    </location>
</feature>
<dbReference type="SMART" id="SM00409">
    <property type="entry name" value="IG"/>
    <property type="match status" value="1"/>
</dbReference>
<dbReference type="InParanoid" id="A0A669B9L1"/>
<dbReference type="GeneID" id="106096876"/>
<feature type="compositionally biased region" description="Polar residues" evidence="10">
    <location>
        <begin position="337"/>
        <end position="354"/>
    </location>
</feature>
<dbReference type="KEGG" id="onl:106096876"/>
<sequence>MTQHKDRRSSKSRHSVWTTVFFHSVIILQLTQINAGESLTNSHYRMLAVIGQTQDIVLPCKLDHPMDVVDGMVEWSRSDLNPRFVHVWRSGEDHLVGQNPSYKNRTSVSTEKLKTGDVSLKITKVRLSDEGTYRCFTPGLNADFSVELVVEADIEITEVSPGVLECKSKGWYPEPEVFWLESEGKIIPAGSKEILRGPDDLYVLSSRLTLEKGHSNNITCRIQQNNQYREAKIHAPDALSARSTIAGLIAGVVFIIFVAFLVWKWRKYNMETKKCSNDGESQRRSMNKTHPSVIESDKAPLLKQDKVEVNDTAHVSTEPESSCQNEGEKEYDIANKNIPQTRKSGTQKNNNQPGRETANDLYRNDEAQSGNGRQAQPEQFENNTESRKDEIPNQSLMDDSGQEHQPKQGQEAKNDTSTEENKNKTQTINDETAPQSASAEEGKQSTHSEGKEMKCQHSNSGVNVYINGEKNTPTSQESGTNQNQSGSDVAANASETPAKKPDSEESQLEKPTIMSEGQKEEAGGKIISPAFNNKHGNRYNETQDLPDENKTLPSHSGANETNQDQLDSNTQEKQSGNNPTTDQILTGVDHQQQQQPREGQETKRDSEKHVKDGNGDETQTTNNKTADSNNKDTSQNDPSEGKEPKDDKEKVCKSKNKAQPLDPEVITTNQEQSGSEPQLNTEEKQSGNTQTTDESPIEGGQQEEQLRKSSDAKSVPEDEKKDSNGDETQTTNNKTADSADKDISQGGNPKENTEKDSNSKAGAQPSDPEVSTTNQKKPGKGLTSVEKNQSVKSTTEDQSEQQELSTEEEELENDAEEAQDTEVD</sequence>
<reference evidence="13" key="2">
    <citation type="submission" date="2025-08" db="UniProtKB">
        <authorList>
            <consortium name="Ensembl"/>
        </authorList>
    </citation>
    <scope>IDENTIFICATION</scope>
</reference>
<feature type="compositionally biased region" description="Polar residues" evidence="10">
    <location>
        <begin position="551"/>
        <end position="584"/>
    </location>
</feature>
<keyword evidence="7" id="KW-0325">Glycoprotein</keyword>
<dbReference type="GO" id="GO:0009897">
    <property type="term" value="C:external side of plasma membrane"/>
    <property type="evidence" value="ECO:0007669"/>
    <property type="project" value="TreeGrafter"/>
</dbReference>
<feature type="compositionally biased region" description="Polar residues" evidence="10">
    <location>
        <begin position="313"/>
        <end position="325"/>
    </location>
</feature>
<protein>
    <submittedName>
        <fullName evidence="13">Protein starmaker-like</fullName>
    </submittedName>
</protein>
<feature type="compositionally biased region" description="Polar residues" evidence="10">
    <location>
        <begin position="367"/>
        <end position="383"/>
    </location>
</feature>
<dbReference type="RefSeq" id="XP_013121290.2">
    <property type="nucleotide sequence ID" value="XM_013265836.2"/>
</dbReference>
<evidence type="ECO:0000256" key="11">
    <source>
        <dbReference type="SAM" id="Phobius"/>
    </source>
</evidence>
<dbReference type="GeneTree" id="ENSGT01050000244843"/>
<proteinExistence type="inferred from homology"/>
<evidence type="ECO:0000256" key="6">
    <source>
        <dbReference type="ARBA" id="ARBA00023157"/>
    </source>
</evidence>
<dbReference type="GO" id="GO:1903037">
    <property type="term" value="P:regulation of leukocyte cell-cell adhesion"/>
    <property type="evidence" value="ECO:0007669"/>
    <property type="project" value="UniProtKB-ARBA"/>
</dbReference>
<evidence type="ECO:0000256" key="1">
    <source>
        <dbReference type="ARBA" id="ARBA00004370"/>
    </source>
</evidence>
<dbReference type="InterPro" id="IPR050504">
    <property type="entry name" value="IgSF_BTN/MOG"/>
</dbReference>
<dbReference type="GO" id="GO:0001817">
    <property type="term" value="P:regulation of cytokine production"/>
    <property type="evidence" value="ECO:0007669"/>
    <property type="project" value="TreeGrafter"/>
</dbReference>
<dbReference type="PROSITE" id="PS50835">
    <property type="entry name" value="IG_LIKE"/>
    <property type="match status" value="2"/>
</dbReference>
<dbReference type="Proteomes" id="UP000005207">
    <property type="component" value="Linkage group LG3"/>
</dbReference>
<feature type="compositionally biased region" description="Polar residues" evidence="10">
    <location>
        <begin position="666"/>
        <end position="694"/>
    </location>
</feature>
<evidence type="ECO:0000313" key="14">
    <source>
        <dbReference type="Proteomes" id="UP000005207"/>
    </source>
</evidence>
<feature type="compositionally biased region" description="Basic and acidic residues" evidence="10">
    <location>
        <begin position="704"/>
        <end position="724"/>
    </location>
</feature>
<dbReference type="Pfam" id="PF07686">
    <property type="entry name" value="V-set"/>
    <property type="match status" value="1"/>
</dbReference>
<dbReference type="PANTHER" id="PTHR24100">
    <property type="entry name" value="BUTYROPHILIN"/>
    <property type="match status" value="1"/>
</dbReference>
<dbReference type="Pfam" id="PF22705">
    <property type="entry name" value="C2-set_3"/>
    <property type="match status" value="1"/>
</dbReference>
<feature type="compositionally biased region" description="Basic and acidic residues" evidence="10">
    <location>
        <begin position="598"/>
        <end position="614"/>
    </location>
</feature>
<dbReference type="FunFam" id="2.60.40.10:FF:000142">
    <property type="entry name" value="V-set domain-containing T-cell activation inhibitor 1"/>
    <property type="match status" value="1"/>
</dbReference>
<feature type="compositionally biased region" description="Polar residues" evidence="10">
    <location>
        <begin position="726"/>
        <end position="736"/>
    </location>
</feature>
<feature type="domain" description="Ig-like" evidence="12">
    <location>
        <begin position="51"/>
        <end position="135"/>
    </location>
</feature>
<dbReference type="OrthoDB" id="10055806at2759"/>
<evidence type="ECO:0000313" key="13">
    <source>
        <dbReference type="Ensembl" id="ENSONIP00000032141.1"/>
    </source>
</evidence>
<feature type="transmembrane region" description="Helical" evidence="11">
    <location>
        <begin position="245"/>
        <end position="263"/>
    </location>
</feature>
<dbReference type="InterPro" id="IPR003599">
    <property type="entry name" value="Ig_sub"/>
</dbReference>
<evidence type="ECO:0000256" key="8">
    <source>
        <dbReference type="ARBA" id="ARBA00023319"/>
    </source>
</evidence>
<reference evidence="13" key="3">
    <citation type="submission" date="2025-09" db="UniProtKB">
        <authorList>
            <consortium name="Ensembl"/>
        </authorList>
    </citation>
    <scope>IDENTIFICATION</scope>
</reference>
<comment type="subcellular location">
    <subcellularLocation>
        <location evidence="1">Membrane</location>
    </subcellularLocation>
</comment>
<evidence type="ECO:0000256" key="5">
    <source>
        <dbReference type="ARBA" id="ARBA00023136"/>
    </source>
</evidence>
<feature type="domain" description="Ig-like" evidence="12">
    <location>
        <begin position="138"/>
        <end position="234"/>
    </location>
</feature>
<dbReference type="InterPro" id="IPR007110">
    <property type="entry name" value="Ig-like_dom"/>
</dbReference>
<keyword evidence="14" id="KW-1185">Reference proteome</keyword>
<keyword evidence="6" id="KW-1015">Disulfide bond</keyword>
<evidence type="ECO:0000259" key="12">
    <source>
        <dbReference type="PROSITE" id="PS50835"/>
    </source>
</evidence>
<feature type="compositionally biased region" description="Basic and acidic residues" evidence="10">
    <location>
        <begin position="295"/>
        <end position="311"/>
    </location>
</feature>
<dbReference type="InterPro" id="IPR036179">
    <property type="entry name" value="Ig-like_dom_sf"/>
</dbReference>
<evidence type="ECO:0000256" key="3">
    <source>
        <dbReference type="ARBA" id="ARBA00022729"/>
    </source>
</evidence>
<feature type="compositionally biased region" description="Basic and acidic residues" evidence="10">
    <location>
        <begin position="639"/>
        <end position="652"/>
    </location>
</feature>
<evidence type="ECO:0000256" key="9">
    <source>
        <dbReference type="ARBA" id="ARBA00038221"/>
    </source>
</evidence>
<keyword evidence="4 11" id="KW-1133">Transmembrane helix</keyword>
<keyword evidence="2 11" id="KW-0812">Transmembrane</keyword>
<dbReference type="SUPFAM" id="SSF48726">
    <property type="entry name" value="Immunoglobulin"/>
    <property type="match status" value="2"/>
</dbReference>
<dbReference type="GO" id="GO:0005102">
    <property type="term" value="F:signaling receptor binding"/>
    <property type="evidence" value="ECO:0007669"/>
    <property type="project" value="TreeGrafter"/>
</dbReference>
<organism evidence="13 14">
    <name type="scientific">Oreochromis niloticus</name>
    <name type="common">Nile tilapia</name>
    <name type="synonym">Tilapia nilotica</name>
    <dbReference type="NCBI Taxonomy" id="8128"/>
    <lineage>
        <taxon>Eukaryota</taxon>
        <taxon>Metazoa</taxon>
        <taxon>Chordata</taxon>
        <taxon>Craniata</taxon>
        <taxon>Vertebrata</taxon>
        <taxon>Euteleostomi</taxon>
        <taxon>Actinopterygii</taxon>
        <taxon>Neopterygii</taxon>
        <taxon>Teleostei</taxon>
        <taxon>Neoteleostei</taxon>
        <taxon>Acanthomorphata</taxon>
        <taxon>Ovalentaria</taxon>
        <taxon>Cichlomorphae</taxon>
        <taxon>Cichliformes</taxon>
        <taxon>Cichlidae</taxon>
        <taxon>African cichlids</taxon>
        <taxon>Pseudocrenilabrinae</taxon>
        <taxon>Oreochromini</taxon>
        <taxon>Oreochromis</taxon>
    </lineage>
</organism>
<dbReference type="FunFam" id="2.60.40.10:FF:000088">
    <property type="entry name" value="Butyrophilin subfamily 1 member A1"/>
    <property type="match status" value="1"/>
</dbReference>
<dbReference type="InterPro" id="IPR013783">
    <property type="entry name" value="Ig-like_fold"/>
</dbReference>
<evidence type="ECO:0000256" key="4">
    <source>
        <dbReference type="ARBA" id="ARBA00022989"/>
    </source>
</evidence>
<evidence type="ECO:0000256" key="7">
    <source>
        <dbReference type="ARBA" id="ARBA00023180"/>
    </source>
</evidence>
<dbReference type="GO" id="GO:0050863">
    <property type="term" value="P:regulation of T cell activation"/>
    <property type="evidence" value="ECO:0007669"/>
    <property type="project" value="UniProtKB-ARBA"/>
</dbReference>
<dbReference type="GO" id="GO:0050852">
    <property type="term" value="P:T cell receptor signaling pathway"/>
    <property type="evidence" value="ECO:0007669"/>
    <property type="project" value="TreeGrafter"/>
</dbReference>
<keyword evidence="3" id="KW-0732">Signal</keyword>
<feature type="compositionally biased region" description="Basic and acidic residues" evidence="10">
    <location>
        <begin position="401"/>
        <end position="423"/>
    </location>
</feature>
<gene>
    <name evidence="13" type="primary">LOC106096876</name>
</gene>
<evidence type="ECO:0000256" key="10">
    <source>
        <dbReference type="SAM" id="MobiDB-lite"/>
    </source>
</evidence>
<keyword evidence="5 11" id="KW-0472">Membrane</keyword>
<keyword evidence="8" id="KW-0393">Immunoglobulin domain</keyword>
<dbReference type="InterPro" id="IPR013106">
    <property type="entry name" value="Ig_V-set"/>
</dbReference>
<accession>A0A669B9L1</accession>
<dbReference type="SMART" id="SM00406">
    <property type="entry name" value="IGv"/>
    <property type="match status" value="1"/>
</dbReference>
<dbReference type="PANTHER" id="PTHR24100:SF151">
    <property type="entry name" value="ICOS LIGAND"/>
    <property type="match status" value="1"/>
</dbReference>
<feature type="compositionally biased region" description="Polar residues" evidence="10">
    <location>
        <begin position="616"/>
        <end position="638"/>
    </location>
</feature>
<evidence type="ECO:0000256" key="2">
    <source>
        <dbReference type="ARBA" id="ARBA00022692"/>
    </source>
</evidence>
<feature type="compositionally biased region" description="Acidic residues" evidence="10">
    <location>
        <begin position="797"/>
        <end position="824"/>
    </location>
</feature>
<dbReference type="OMA" id="HSGANET"/>